<reference evidence="12" key="1">
    <citation type="submission" date="2010-06" db="EMBL/GenBank/DDBJ databases">
        <authorList>
            <person name="Jiang H."/>
            <person name="Abraham K."/>
            <person name="Ali S."/>
            <person name="Alsbrooks S.L."/>
            <person name="Anim B.N."/>
            <person name="Anosike U.S."/>
            <person name="Attaway T."/>
            <person name="Bandaranaike D.P."/>
            <person name="Battles P.K."/>
            <person name="Bell S.N."/>
            <person name="Bell A.V."/>
            <person name="Beltran B."/>
            <person name="Bickham C."/>
            <person name="Bustamante Y."/>
            <person name="Caleb T."/>
            <person name="Canada A."/>
            <person name="Cardenas V."/>
            <person name="Carter K."/>
            <person name="Chacko J."/>
            <person name="Chandrabose M.N."/>
            <person name="Chavez D."/>
            <person name="Chavez A."/>
            <person name="Chen L."/>
            <person name="Chu H.-S."/>
            <person name="Claassen K.J."/>
            <person name="Cockrell R."/>
            <person name="Collins M."/>
            <person name="Cooper J.A."/>
            <person name="Cree A."/>
            <person name="Curry S.M."/>
            <person name="Da Y."/>
            <person name="Dao M.D."/>
            <person name="Das B."/>
            <person name="Davila M.-L."/>
            <person name="Davy-Carroll L."/>
            <person name="Denson S."/>
            <person name="Dinh H."/>
            <person name="Ebong V.E."/>
            <person name="Edwards J.R."/>
            <person name="Egan A."/>
            <person name="El-Daye J."/>
            <person name="Escobedo L."/>
            <person name="Fernandez S."/>
            <person name="Fernando P.R."/>
            <person name="Flagg N."/>
            <person name="Forbes L.D."/>
            <person name="Fowler R.G."/>
            <person name="Fu Q."/>
            <person name="Gabisi R.A."/>
            <person name="Ganer J."/>
            <person name="Garbino Pronczuk A."/>
            <person name="Garcia R.M."/>
            <person name="Garner T."/>
            <person name="Garrett T.E."/>
            <person name="Gonzalez D.A."/>
            <person name="Hamid H."/>
            <person name="Hawkins E.S."/>
            <person name="Hirani K."/>
            <person name="Hogues M.E."/>
            <person name="Hollins B."/>
            <person name="Hsiao C.-H."/>
            <person name="Jabil R."/>
            <person name="James M.L."/>
            <person name="Jhangiani S.N."/>
            <person name="Johnson B."/>
            <person name="Johnson Q."/>
            <person name="Joshi V."/>
            <person name="Kalu J.B."/>
            <person name="Kam C."/>
            <person name="Kashfia A."/>
            <person name="Keebler J."/>
            <person name="Kisamo H."/>
            <person name="Kovar C.L."/>
            <person name="Lago L.A."/>
            <person name="Lai C.-Y."/>
            <person name="Laidlaw J."/>
            <person name="Lara F."/>
            <person name="Le T.-K."/>
            <person name="Lee S.L."/>
            <person name="Legall F.H."/>
            <person name="Lemon S.J."/>
            <person name="Lewis L.R."/>
            <person name="Li B."/>
            <person name="Liu Y."/>
            <person name="Liu Y.-S."/>
            <person name="Lopez J."/>
            <person name="Lozado R.J."/>
            <person name="Lu J."/>
            <person name="Madu R.C."/>
            <person name="Maheshwari M."/>
            <person name="Maheshwari R."/>
            <person name="Malloy K."/>
            <person name="Martinez E."/>
            <person name="Mathew T."/>
            <person name="Mercado I.C."/>
            <person name="Mercado C."/>
            <person name="Meyer B."/>
            <person name="Montgomery K."/>
            <person name="Morgan M.B."/>
            <person name="Munidasa M."/>
            <person name="Nazareth L.V."/>
            <person name="Nelson J."/>
            <person name="Ng B.M."/>
            <person name="Nguyen N.B."/>
            <person name="Nguyen P.Q."/>
            <person name="Nguyen T."/>
            <person name="Obregon M."/>
            <person name="Okwuonu G.O."/>
            <person name="Onwere C.G."/>
            <person name="Orozco G."/>
            <person name="Parra A."/>
            <person name="Patel S."/>
            <person name="Patil S."/>
            <person name="Perez A."/>
            <person name="Perez Y."/>
            <person name="Pham C."/>
            <person name="Primus E.L."/>
            <person name="Pu L.-L."/>
            <person name="Puazo M."/>
            <person name="Qin X."/>
            <person name="Quiroz J.B."/>
            <person name="Reese J."/>
            <person name="Richards S."/>
            <person name="Rives C.M."/>
            <person name="Robberts R."/>
            <person name="Ruiz S.J."/>
            <person name="Ruiz M.J."/>
            <person name="Santibanez J."/>
            <person name="Schneider B.W."/>
            <person name="Sisson I."/>
            <person name="Smith M."/>
            <person name="Sodergren E."/>
            <person name="Song X.-Z."/>
            <person name="Song B.B."/>
            <person name="Summersgill H."/>
            <person name="Thelus R."/>
            <person name="Thornton R.D."/>
            <person name="Trejos Z.Y."/>
            <person name="Usmani K."/>
            <person name="Vattathil S."/>
            <person name="Villasana D."/>
            <person name="Walker D.L."/>
            <person name="Wang S."/>
            <person name="Wang K."/>
            <person name="White C.S."/>
            <person name="Williams A.C."/>
            <person name="Williamson J."/>
            <person name="Wilson K."/>
            <person name="Woghiren I.O."/>
            <person name="Woodworth J.R."/>
            <person name="Worley K.C."/>
            <person name="Wright R.A."/>
            <person name="Wu W."/>
            <person name="Young L."/>
            <person name="Zhang L."/>
            <person name="Zhang J."/>
            <person name="Zhu Y."/>
            <person name="Muzny D.M."/>
            <person name="Weinstock G."/>
            <person name="Gibbs R.A."/>
        </authorList>
    </citation>
    <scope>NUCLEOTIDE SEQUENCE [LARGE SCALE GENOMIC DNA]</scope>
    <source>
        <strain evidence="12">LSR1</strain>
    </source>
</reference>
<dbReference type="GeneID" id="115034084"/>
<dbReference type="GO" id="GO:0008270">
    <property type="term" value="F:zinc ion binding"/>
    <property type="evidence" value="ECO:0007669"/>
    <property type="project" value="UniProtKB-KW"/>
</dbReference>
<feature type="domain" description="BED-type" evidence="10">
    <location>
        <begin position="3"/>
        <end position="54"/>
    </location>
</feature>
<evidence type="ECO:0000313" key="12">
    <source>
        <dbReference type="Proteomes" id="UP000007819"/>
    </source>
</evidence>
<dbReference type="Proteomes" id="UP000007819">
    <property type="component" value="Chromosome A2"/>
</dbReference>
<keyword evidence="4" id="KW-0862">Zinc</keyword>
<evidence type="ECO:0000256" key="5">
    <source>
        <dbReference type="ARBA" id="ARBA00023015"/>
    </source>
</evidence>
<dbReference type="OrthoDB" id="6614737at2759"/>
<dbReference type="GO" id="GO:0003677">
    <property type="term" value="F:DNA binding"/>
    <property type="evidence" value="ECO:0007669"/>
    <property type="project" value="UniProtKB-KW"/>
</dbReference>
<dbReference type="AlphaFoldDB" id="A0A8R2NU57"/>
<keyword evidence="7" id="KW-0804">Transcription</keyword>
<sequence length="594" mass="68612">MDKKKSDVWNHFTLLDNEKAKCSYCSIEYSFKGGSTANLSRHLKRKHIIQYEARKKISTEQDIDEHKIQNSIPQNTQTKIDSFVSKPISLTKSKQIDNQLAIVIAKEFQPYSLVENNEFKKFVKLLNPGYTLPSRKTISKSIIPQLVESTKQKIKNSIKNAEYIAFTTDGWTSVNNDSFVAITIHYIDKEECILKTHLLGCFNFLESHTGVNLSDFMNNCFIEWEIQEKIKVAVTDNASNIVSAINLNTKWRHLPCLAHTINVIAQSGLGEISEVHKKVKSVVEFFKRSSQAYTKLKNMQAQMGYPTLKLIQDVATRWNSTYAMFQRCIDIKEPLVSTIAVIGNVNNLLQTDFEIMKYYCDIFKPFNEVTIELSSEKEISISKVLILVNMLISHIKKKKQEKDLPRNIYCMVEKMESKADRKFKDINVDRILTEASILDPRFKKKAFISSTSYQNAYQKLILSVIKIITSNQTPCNINDEIDMSTEPENFEIWKDFDAQASTTTTISTPRSQAIIEIDRYMNEPLLPRKLDPLIWWKDHKVLYPNLFKLMLQKLCVPSSSVPCERTFSKAGYTYNYRSTQSIVCQKYRTIIIFK</sequence>
<name>A0A8R2NU57_ACYPI</name>
<dbReference type="InterPro" id="IPR008906">
    <property type="entry name" value="HATC_C_dom"/>
</dbReference>
<dbReference type="PANTHER" id="PTHR46481">
    <property type="entry name" value="ZINC FINGER BED DOMAIN-CONTAINING PROTEIN 4"/>
    <property type="match status" value="1"/>
</dbReference>
<evidence type="ECO:0000256" key="3">
    <source>
        <dbReference type="ARBA" id="ARBA00022771"/>
    </source>
</evidence>
<keyword evidence="6" id="KW-0238">DNA-binding</keyword>
<evidence type="ECO:0000256" key="8">
    <source>
        <dbReference type="ARBA" id="ARBA00023242"/>
    </source>
</evidence>
<dbReference type="RefSeq" id="XP_029345523.1">
    <property type="nucleotide sequence ID" value="XM_029489663.1"/>
</dbReference>
<evidence type="ECO:0000256" key="9">
    <source>
        <dbReference type="PROSITE-ProRule" id="PRU00027"/>
    </source>
</evidence>
<keyword evidence="5" id="KW-0805">Transcription regulation</keyword>
<dbReference type="PROSITE" id="PS50808">
    <property type="entry name" value="ZF_BED"/>
    <property type="match status" value="1"/>
</dbReference>
<dbReference type="InterPro" id="IPR012337">
    <property type="entry name" value="RNaseH-like_sf"/>
</dbReference>
<comment type="subcellular location">
    <subcellularLocation>
        <location evidence="1">Nucleus</location>
    </subcellularLocation>
</comment>
<dbReference type="GO" id="GO:0005634">
    <property type="term" value="C:nucleus"/>
    <property type="evidence" value="ECO:0007669"/>
    <property type="project" value="UniProtKB-SubCell"/>
</dbReference>
<accession>A0A8R2NU57</accession>
<dbReference type="SUPFAM" id="SSF57667">
    <property type="entry name" value="beta-beta-alpha zinc fingers"/>
    <property type="match status" value="1"/>
</dbReference>
<evidence type="ECO:0000313" key="11">
    <source>
        <dbReference type="EnsemblMetazoa" id="XP_029345523.1"/>
    </source>
</evidence>
<evidence type="ECO:0000256" key="7">
    <source>
        <dbReference type="ARBA" id="ARBA00023163"/>
    </source>
</evidence>
<dbReference type="SMART" id="SM00614">
    <property type="entry name" value="ZnF_BED"/>
    <property type="match status" value="1"/>
</dbReference>
<dbReference type="GO" id="GO:0009791">
    <property type="term" value="P:post-embryonic development"/>
    <property type="evidence" value="ECO:0007669"/>
    <property type="project" value="UniProtKB-ARBA"/>
</dbReference>
<evidence type="ECO:0000256" key="2">
    <source>
        <dbReference type="ARBA" id="ARBA00022723"/>
    </source>
</evidence>
<dbReference type="PANTHER" id="PTHR46481:SF10">
    <property type="entry name" value="ZINC FINGER BED DOMAIN-CONTAINING PROTEIN 39"/>
    <property type="match status" value="1"/>
</dbReference>
<evidence type="ECO:0000256" key="4">
    <source>
        <dbReference type="ARBA" id="ARBA00022833"/>
    </source>
</evidence>
<dbReference type="Pfam" id="PF05699">
    <property type="entry name" value="Dimer_Tnp_hAT"/>
    <property type="match status" value="1"/>
</dbReference>
<evidence type="ECO:0000256" key="6">
    <source>
        <dbReference type="ARBA" id="ARBA00023125"/>
    </source>
</evidence>
<dbReference type="GO" id="GO:0046983">
    <property type="term" value="F:protein dimerization activity"/>
    <property type="evidence" value="ECO:0007669"/>
    <property type="project" value="InterPro"/>
</dbReference>
<reference evidence="11" key="2">
    <citation type="submission" date="2022-06" db="UniProtKB">
        <authorList>
            <consortium name="EnsemblMetazoa"/>
        </authorList>
    </citation>
    <scope>IDENTIFICATION</scope>
</reference>
<keyword evidence="2" id="KW-0479">Metal-binding</keyword>
<keyword evidence="3 9" id="KW-0863">Zinc-finger</keyword>
<dbReference type="Pfam" id="PF02892">
    <property type="entry name" value="zf-BED"/>
    <property type="match status" value="1"/>
</dbReference>
<proteinExistence type="predicted"/>
<evidence type="ECO:0000259" key="10">
    <source>
        <dbReference type="PROSITE" id="PS50808"/>
    </source>
</evidence>
<evidence type="ECO:0000256" key="1">
    <source>
        <dbReference type="ARBA" id="ARBA00004123"/>
    </source>
</evidence>
<keyword evidence="12" id="KW-1185">Reference proteome</keyword>
<dbReference type="SUPFAM" id="SSF140996">
    <property type="entry name" value="Hermes dimerisation domain"/>
    <property type="match status" value="1"/>
</dbReference>
<dbReference type="SUPFAM" id="SSF53098">
    <property type="entry name" value="Ribonuclease H-like"/>
    <property type="match status" value="1"/>
</dbReference>
<dbReference type="KEGG" id="api:115034084"/>
<dbReference type="InterPro" id="IPR036236">
    <property type="entry name" value="Znf_C2H2_sf"/>
</dbReference>
<protein>
    <recommendedName>
        <fullName evidence="10">BED-type domain-containing protein</fullName>
    </recommendedName>
</protein>
<organism evidence="11 12">
    <name type="scientific">Acyrthosiphon pisum</name>
    <name type="common">Pea aphid</name>
    <dbReference type="NCBI Taxonomy" id="7029"/>
    <lineage>
        <taxon>Eukaryota</taxon>
        <taxon>Metazoa</taxon>
        <taxon>Ecdysozoa</taxon>
        <taxon>Arthropoda</taxon>
        <taxon>Hexapoda</taxon>
        <taxon>Insecta</taxon>
        <taxon>Pterygota</taxon>
        <taxon>Neoptera</taxon>
        <taxon>Paraneoptera</taxon>
        <taxon>Hemiptera</taxon>
        <taxon>Sternorrhyncha</taxon>
        <taxon>Aphidomorpha</taxon>
        <taxon>Aphidoidea</taxon>
        <taxon>Aphididae</taxon>
        <taxon>Macrosiphini</taxon>
        <taxon>Acyrthosiphon</taxon>
    </lineage>
</organism>
<dbReference type="InterPro" id="IPR052035">
    <property type="entry name" value="ZnF_BED_domain_contain"/>
</dbReference>
<keyword evidence="8" id="KW-0539">Nucleus</keyword>
<dbReference type="InterPro" id="IPR003656">
    <property type="entry name" value="Znf_BED"/>
</dbReference>
<dbReference type="EnsemblMetazoa" id="XM_029489663.1">
    <property type="protein sequence ID" value="XP_029345523.1"/>
    <property type="gene ID" value="LOC115034084"/>
</dbReference>